<protein>
    <submittedName>
        <fullName evidence="3">Uncharacterized protein</fullName>
    </submittedName>
</protein>
<accession>A0A7S2FS91</accession>
<organism evidence="3">
    <name type="scientific">Florenciella parvula</name>
    <dbReference type="NCBI Taxonomy" id="236787"/>
    <lineage>
        <taxon>Eukaryota</taxon>
        <taxon>Sar</taxon>
        <taxon>Stramenopiles</taxon>
        <taxon>Ochrophyta</taxon>
        <taxon>Dictyochophyceae</taxon>
        <taxon>Florenciellales</taxon>
        <taxon>Florenciella</taxon>
    </lineage>
</organism>
<name>A0A7S2FS91_9STRA</name>
<feature type="compositionally biased region" description="Low complexity" evidence="1">
    <location>
        <begin position="158"/>
        <end position="190"/>
    </location>
</feature>
<dbReference type="EMBL" id="HBGT01014203">
    <property type="protein sequence ID" value="CAD9411805.1"/>
    <property type="molecule type" value="Transcribed_RNA"/>
</dbReference>
<feature type="signal peptide" evidence="2">
    <location>
        <begin position="1"/>
        <end position="28"/>
    </location>
</feature>
<gene>
    <name evidence="3" type="ORF">FPAR1323_LOCUS7622</name>
</gene>
<dbReference type="AlphaFoldDB" id="A0A7S2FS91"/>
<proteinExistence type="predicted"/>
<feature type="region of interest" description="Disordered" evidence="1">
    <location>
        <begin position="154"/>
        <end position="231"/>
    </location>
</feature>
<reference evidence="3" key="1">
    <citation type="submission" date="2021-01" db="EMBL/GenBank/DDBJ databases">
        <authorList>
            <person name="Corre E."/>
            <person name="Pelletier E."/>
            <person name="Niang G."/>
            <person name="Scheremetjew M."/>
            <person name="Finn R."/>
            <person name="Kale V."/>
            <person name="Holt S."/>
            <person name="Cochrane G."/>
            <person name="Meng A."/>
            <person name="Brown T."/>
            <person name="Cohen L."/>
        </authorList>
    </citation>
    <scope>NUCLEOTIDE SEQUENCE</scope>
    <source>
        <strain evidence="3">RCC1693</strain>
    </source>
</reference>
<keyword evidence="2" id="KW-0732">Signal</keyword>
<evidence type="ECO:0000313" key="3">
    <source>
        <dbReference type="EMBL" id="CAD9411805.1"/>
    </source>
</evidence>
<sequence>MRRSVCVRWPRRAIGLWAALAALPVTAAAPPVGVALGDEHAAKVGRAGGRRLLGNCDSTKTVTINAGDSTVDASDYTYQGATYWYSSTTGYYLHDLYGGGSLWFLGVSYSSNVGVEDPRYYADNNGNDPDDATSWTCYGSSGCNGNRDYAIVSCDDASTPNPTQTPTSNPTQTPTTPVPTTTSLPSAAPSMYPTPSPTQLPTLSDAPTVPPTVTSVPTKAPSDHPSSAPIPVPTALPTAEPTPLPTSVPTVVENYRAKSPGHEATQKDFNTGKVVPQRIPPQMHQAAFNIMKATAEL</sequence>
<feature type="chain" id="PRO_5031476339" evidence="2">
    <location>
        <begin position="29"/>
        <end position="297"/>
    </location>
</feature>
<evidence type="ECO:0000256" key="2">
    <source>
        <dbReference type="SAM" id="SignalP"/>
    </source>
</evidence>
<evidence type="ECO:0000256" key="1">
    <source>
        <dbReference type="SAM" id="MobiDB-lite"/>
    </source>
</evidence>